<dbReference type="Proteomes" id="UP001319080">
    <property type="component" value="Unassembled WGS sequence"/>
</dbReference>
<name>A0AAP2DWY9_9BACT</name>
<organism evidence="1 2">
    <name type="scientific">Dawidia cretensis</name>
    <dbReference type="NCBI Taxonomy" id="2782350"/>
    <lineage>
        <taxon>Bacteria</taxon>
        <taxon>Pseudomonadati</taxon>
        <taxon>Bacteroidota</taxon>
        <taxon>Cytophagia</taxon>
        <taxon>Cytophagales</taxon>
        <taxon>Chryseotaleaceae</taxon>
        <taxon>Dawidia</taxon>
    </lineage>
</organism>
<accession>A0AAP2DWY9</accession>
<proteinExistence type="predicted"/>
<dbReference type="EMBL" id="JAHESE010000009">
    <property type="protein sequence ID" value="MBT1708865.1"/>
    <property type="molecule type" value="Genomic_DNA"/>
</dbReference>
<gene>
    <name evidence="1" type="ORF">KK062_11560</name>
</gene>
<sequence length="84" mass="9644">MYSNKEAIHGFWCGGVDTPYFDYKLARKHVNDTRKIETRAWIGPSGQEEYALVIHFGKYALRRYAKGSSLNDCVPSPNTDDWLS</sequence>
<keyword evidence="2" id="KW-1185">Reference proteome</keyword>
<protein>
    <submittedName>
        <fullName evidence="1">Uncharacterized protein</fullName>
    </submittedName>
</protein>
<comment type="caution">
    <text evidence="1">The sequence shown here is derived from an EMBL/GenBank/DDBJ whole genome shotgun (WGS) entry which is preliminary data.</text>
</comment>
<evidence type="ECO:0000313" key="1">
    <source>
        <dbReference type="EMBL" id="MBT1708865.1"/>
    </source>
</evidence>
<dbReference type="AlphaFoldDB" id="A0AAP2DWY9"/>
<reference evidence="1 2" key="1">
    <citation type="submission" date="2021-05" db="EMBL/GenBank/DDBJ databases">
        <title>A Polyphasic approach of four new species of the genus Ohtaekwangia: Ohtaekwangia histidinii sp. nov., Ohtaekwangia cretensis sp. nov., Ohtaekwangia indiensis sp. nov., Ohtaekwangia reichenbachii sp. nov. from diverse environment.</title>
        <authorList>
            <person name="Octaviana S."/>
        </authorList>
    </citation>
    <scope>NUCLEOTIDE SEQUENCE [LARGE SCALE GENOMIC DNA]</scope>
    <source>
        <strain evidence="1 2">PWU5</strain>
    </source>
</reference>
<evidence type="ECO:0000313" key="2">
    <source>
        <dbReference type="Proteomes" id="UP001319080"/>
    </source>
</evidence>